<name>A0A212JGR7_9BACT</name>
<proteinExistence type="predicted"/>
<reference evidence="1" key="1">
    <citation type="submission" date="2016-04" db="EMBL/GenBank/DDBJ databases">
        <authorList>
            <person name="Evans L.H."/>
            <person name="Alamgir A."/>
            <person name="Owens N."/>
            <person name="Weber N.D."/>
            <person name="Virtaneva K."/>
            <person name="Barbian K."/>
            <person name="Babar A."/>
            <person name="Rosenke K."/>
        </authorList>
    </citation>
    <scope>NUCLEOTIDE SEQUENCE</scope>
    <source>
        <strain evidence="1">86-1</strain>
    </source>
</reference>
<gene>
    <name evidence="1" type="ORF">KL86DYS1_12220</name>
</gene>
<dbReference type="EMBL" id="FLUM01000001">
    <property type="protein sequence ID" value="SBV98618.1"/>
    <property type="molecule type" value="Genomic_DNA"/>
</dbReference>
<evidence type="ECO:0000313" key="1">
    <source>
        <dbReference type="EMBL" id="SBV98618.1"/>
    </source>
</evidence>
<protein>
    <submittedName>
        <fullName evidence="1">Uncharacterized protein</fullName>
    </submittedName>
</protein>
<accession>A0A212JGR7</accession>
<dbReference type="AlphaFoldDB" id="A0A212JGR7"/>
<organism evidence="1">
    <name type="scientific">uncultured Dysgonomonas sp</name>
    <dbReference type="NCBI Taxonomy" id="206096"/>
    <lineage>
        <taxon>Bacteria</taxon>
        <taxon>Pseudomonadati</taxon>
        <taxon>Bacteroidota</taxon>
        <taxon>Bacteroidia</taxon>
        <taxon>Bacteroidales</taxon>
        <taxon>Dysgonomonadaceae</taxon>
        <taxon>Dysgonomonas</taxon>
        <taxon>environmental samples</taxon>
    </lineage>
</organism>
<sequence>MSPPVLACFSTFCIRDWIVSKSFNCNSISIISLSRTGFTLPSTCVILSSSKQRRTCNMASVSRILARNLFPNPSPLLAPFTRPAISTISTVVGTIRLGFTSSESLFNLSSGTVITPTFGSIVQNGKFADCAFAFDKQLKRVDFPTFGRPTIPHCNAIIQF</sequence>